<sequence length="159" mass="16816">MWFLIKGTFYCSVALVALSYLGSPPREEGQGGATLQIGDAFSAATDAYAYVSSICVEKPDVCEKGKQTFQALGQRAREGALVAYQLLDKQFSDDGSAKLAEDMPLPKKGKVEIVKPAVEAPTLAVAETEDAVGAAIVTGTVVPDARPKNLPKPYTPPKP</sequence>
<dbReference type="InterPro" id="IPR035220">
    <property type="entry name" value="DUF5330"/>
</dbReference>
<dbReference type="AlphaFoldDB" id="A0A504UN17"/>
<protein>
    <recommendedName>
        <fullName evidence="3">DUF5330 domain-containing protein</fullName>
    </recommendedName>
</protein>
<gene>
    <name evidence="1" type="ORF">FJQ55_05835</name>
</gene>
<evidence type="ECO:0000313" key="1">
    <source>
        <dbReference type="EMBL" id="TPP12055.1"/>
    </source>
</evidence>
<dbReference type="OrthoDB" id="7923950at2"/>
<dbReference type="Pfam" id="PF17264">
    <property type="entry name" value="DUF5330"/>
    <property type="match status" value="1"/>
</dbReference>
<organism evidence="1 2">
    <name type="scientific">Rhizobium glycinendophyticum</name>
    <dbReference type="NCBI Taxonomy" id="2589807"/>
    <lineage>
        <taxon>Bacteria</taxon>
        <taxon>Pseudomonadati</taxon>
        <taxon>Pseudomonadota</taxon>
        <taxon>Alphaproteobacteria</taxon>
        <taxon>Hyphomicrobiales</taxon>
        <taxon>Rhizobiaceae</taxon>
        <taxon>Rhizobium/Agrobacterium group</taxon>
        <taxon>Rhizobium</taxon>
    </lineage>
</organism>
<proteinExistence type="predicted"/>
<accession>A0A504UN17</accession>
<dbReference type="EMBL" id="VFYP01000001">
    <property type="protein sequence ID" value="TPP12055.1"/>
    <property type="molecule type" value="Genomic_DNA"/>
</dbReference>
<keyword evidence="2" id="KW-1185">Reference proteome</keyword>
<evidence type="ECO:0008006" key="3">
    <source>
        <dbReference type="Google" id="ProtNLM"/>
    </source>
</evidence>
<name>A0A504UN17_9HYPH</name>
<evidence type="ECO:0000313" key="2">
    <source>
        <dbReference type="Proteomes" id="UP000316429"/>
    </source>
</evidence>
<dbReference type="Proteomes" id="UP000316429">
    <property type="component" value="Unassembled WGS sequence"/>
</dbReference>
<reference evidence="1 2" key="1">
    <citation type="submission" date="2019-06" db="EMBL/GenBank/DDBJ databases">
        <title>Rhizobium sp. CL12 isolated from roots of soybean.</title>
        <authorList>
            <person name="Wang C."/>
        </authorList>
    </citation>
    <scope>NUCLEOTIDE SEQUENCE [LARGE SCALE GENOMIC DNA]</scope>
    <source>
        <strain evidence="1 2">CL12</strain>
    </source>
</reference>
<comment type="caution">
    <text evidence="1">The sequence shown here is derived from an EMBL/GenBank/DDBJ whole genome shotgun (WGS) entry which is preliminary data.</text>
</comment>